<feature type="domain" description="Piwi" evidence="6">
    <location>
        <begin position="415"/>
        <end position="696"/>
    </location>
</feature>
<dbReference type="SMART" id="SM01163">
    <property type="entry name" value="DUF1785"/>
    <property type="match status" value="1"/>
</dbReference>
<dbReference type="InterPro" id="IPR003100">
    <property type="entry name" value="PAZ_dom"/>
</dbReference>
<reference evidence="7" key="1">
    <citation type="submission" date="2025-08" db="UniProtKB">
        <authorList>
            <consortium name="Ensembl"/>
        </authorList>
    </citation>
    <scope>IDENTIFICATION</scope>
</reference>
<dbReference type="InterPro" id="IPR012337">
    <property type="entry name" value="RNaseH-like_sf"/>
</dbReference>
<dbReference type="Gene3D" id="2.170.260.10">
    <property type="entry name" value="paz domain"/>
    <property type="match status" value="1"/>
</dbReference>
<dbReference type="InterPro" id="IPR014811">
    <property type="entry name" value="ArgoL1"/>
</dbReference>
<dbReference type="SMART" id="SM00949">
    <property type="entry name" value="PAZ"/>
    <property type="match status" value="1"/>
</dbReference>
<dbReference type="AlphaFoldDB" id="A0A7N8XS11"/>
<dbReference type="GO" id="GO:0031047">
    <property type="term" value="P:regulatory ncRNA-mediated gene silencing"/>
    <property type="evidence" value="ECO:0007669"/>
    <property type="project" value="UniProtKB-KW"/>
</dbReference>
<dbReference type="InterPro" id="IPR032473">
    <property type="entry name" value="Argonaute_Mid_dom"/>
</dbReference>
<organism evidence="7 8">
    <name type="scientific">Mastacembelus armatus</name>
    <name type="common">zig-zag eel</name>
    <dbReference type="NCBI Taxonomy" id="205130"/>
    <lineage>
        <taxon>Eukaryota</taxon>
        <taxon>Metazoa</taxon>
        <taxon>Chordata</taxon>
        <taxon>Craniata</taxon>
        <taxon>Vertebrata</taxon>
        <taxon>Euteleostomi</taxon>
        <taxon>Actinopterygii</taxon>
        <taxon>Neopterygii</taxon>
        <taxon>Teleostei</taxon>
        <taxon>Neoteleostei</taxon>
        <taxon>Acanthomorphata</taxon>
        <taxon>Anabantaria</taxon>
        <taxon>Synbranchiformes</taxon>
        <taxon>Mastacembelidae</taxon>
        <taxon>Mastacembelus</taxon>
    </lineage>
</organism>
<dbReference type="PROSITE" id="PS50822">
    <property type="entry name" value="PIWI"/>
    <property type="match status" value="1"/>
</dbReference>
<evidence type="ECO:0000313" key="7">
    <source>
        <dbReference type="Ensembl" id="ENSMAMP00000054273.1"/>
    </source>
</evidence>
<dbReference type="GO" id="GO:0003723">
    <property type="term" value="F:RNA binding"/>
    <property type="evidence" value="ECO:0007669"/>
    <property type="project" value="UniProtKB-KW"/>
</dbReference>
<evidence type="ECO:0000259" key="6">
    <source>
        <dbReference type="PROSITE" id="PS50822"/>
    </source>
</evidence>
<dbReference type="Pfam" id="PF08699">
    <property type="entry name" value="ArgoL1"/>
    <property type="match status" value="1"/>
</dbReference>
<dbReference type="FunFam" id="2.170.260.10:FF:000001">
    <property type="entry name" value="Protein argonaute-2"/>
    <property type="match status" value="1"/>
</dbReference>
<keyword evidence="2" id="KW-0810">Translation regulation</keyword>
<dbReference type="InterPro" id="IPR003165">
    <property type="entry name" value="Piwi"/>
</dbReference>
<dbReference type="GeneTree" id="ENSGT00940000155256"/>
<feature type="domain" description="PAZ" evidence="5">
    <location>
        <begin position="211"/>
        <end position="330"/>
    </location>
</feature>
<dbReference type="SMART" id="SM00950">
    <property type="entry name" value="Piwi"/>
    <property type="match status" value="1"/>
</dbReference>
<protein>
    <submittedName>
        <fullName evidence="7">Argonaute RISC catalytic component 3b</fullName>
    </submittedName>
</protein>
<dbReference type="InterPro" id="IPR045246">
    <property type="entry name" value="Piwi_ago-like"/>
</dbReference>
<dbReference type="InterPro" id="IPR036397">
    <property type="entry name" value="RNaseH_sf"/>
</dbReference>
<dbReference type="Pfam" id="PF02170">
    <property type="entry name" value="PAZ"/>
    <property type="match status" value="1"/>
</dbReference>
<dbReference type="Pfam" id="PF16486">
    <property type="entry name" value="ArgoN"/>
    <property type="match status" value="1"/>
</dbReference>
<dbReference type="Gene3D" id="3.40.50.2300">
    <property type="match status" value="2"/>
</dbReference>
<keyword evidence="4" id="KW-0943">RNA-mediated gene silencing</keyword>
<dbReference type="PROSITE" id="PS50821">
    <property type="entry name" value="PAZ"/>
    <property type="match status" value="1"/>
</dbReference>
<evidence type="ECO:0000256" key="2">
    <source>
        <dbReference type="ARBA" id="ARBA00022845"/>
    </source>
</evidence>
<keyword evidence="3" id="KW-0694">RNA-binding</keyword>
<dbReference type="Ensembl" id="ENSMAMT00000057817.1">
    <property type="protein sequence ID" value="ENSMAMP00000054273.1"/>
    <property type="gene ID" value="ENSMAMG00000024599.1"/>
</dbReference>
<dbReference type="CDD" id="cd02846">
    <property type="entry name" value="PAZ_argonaute_like"/>
    <property type="match status" value="1"/>
</dbReference>
<dbReference type="FunFam" id="3.30.420.10:FF:000001">
    <property type="entry name" value="Protein argonaute-2"/>
    <property type="match status" value="1"/>
</dbReference>
<evidence type="ECO:0000313" key="8">
    <source>
        <dbReference type="Proteomes" id="UP000261640"/>
    </source>
</evidence>
<reference evidence="7" key="2">
    <citation type="submission" date="2025-09" db="UniProtKB">
        <authorList>
            <consortium name="Ensembl"/>
        </authorList>
    </citation>
    <scope>IDENTIFICATION</scope>
</reference>
<dbReference type="PANTHER" id="PTHR22891">
    <property type="entry name" value="EUKARYOTIC TRANSLATION INITIATION FACTOR 2C"/>
    <property type="match status" value="1"/>
</dbReference>
<name>A0A7N8XS11_9TELE</name>
<dbReference type="SUPFAM" id="SSF53098">
    <property type="entry name" value="Ribonuclease H-like"/>
    <property type="match status" value="1"/>
</dbReference>
<evidence type="ECO:0000256" key="1">
    <source>
        <dbReference type="ARBA" id="ARBA00008201"/>
    </source>
</evidence>
<dbReference type="CDD" id="cd04657">
    <property type="entry name" value="Piwi_ago-like"/>
    <property type="match status" value="1"/>
</dbReference>
<dbReference type="Pfam" id="PF02171">
    <property type="entry name" value="Piwi"/>
    <property type="match status" value="1"/>
</dbReference>
<keyword evidence="8" id="KW-1185">Reference proteome</keyword>
<dbReference type="InterPro" id="IPR036085">
    <property type="entry name" value="PAZ_dom_sf"/>
</dbReference>
<proteinExistence type="inferred from homology"/>
<evidence type="ECO:0000259" key="5">
    <source>
        <dbReference type="PROSITE" id="PS50821"/>
    </source>
</evidence>
<dbReference type="GO" id="GO:0006417">
    <property type="term" value="P:regulation of translation"/>
    <property type="evidence" value="ECO:0007669"/>
    <property type="project" value="UniProtKB-KW"/>
</dbReference>
<dbReference type="Proteomes" id="UP000261640">
    <property type="component" value="Unplaced"/>
</dbReference>
<dbReference type="SUPFAM" id="SSF101690">
    <property type="entry name" value="PAZ domain"/>
    <property type="match status" value="1"/>
</dbReference>
<evidence type="ECO:0000256" key="4">
    <source>
        <dbReference type="ARBA" id="ARBA00023158"/>
    </source>
</evidence>
<accession>A0A7N8XS11</accession>
<sequence>MEIGTTGAVGAQALFSLPRRPGYGSIGKPIKLLANCFQVEIPKIDIYLYEVDIKPDKCPRRVNREVVDSMKSLYTANALPVATGGVDLDVTLPGEGGKDRPFKVTIRFVSLVSWHMLHEVLTGGSVPKTLDLEKPLSTNPVHAVDVVLRHLPSMKYTPVGRSFFSSPEGYDHPLGGGREVWFGFHQSVRPAMWKMMLNIDVSATAFYKAQPVIQFMCEVLDIHNIDEQPRPLSDSHRVKFTKEIKGLKVEVTHCGTMRRKYRVCNVTRRPASLQTFPLQLENGQTVERTVAQYFREKYSLHLKYPHMPCLQVGQEQKHTYLPLEVCNIVAGQRCIKKLTDNQTSTMIKATARSAPDRQEEISRLNRTVATPSHGVWDMRGKQFHTGVEIKMWAIACFATQRQCREDILNSQTSHYTLLGMATQCVQVKNVVKTSPQTLSNLCLKINVKLGGINNILVPHQRPSVFQQPVIFLGADVTHPPAGDGKKPSIAAVVGSMDAHPSRYCATVRVQRPRQEIIQDLASMVRELLIQFYKSTRYKPTRIIFYRDGVSEGQFRQVLYYELLAIREACISLEKEYQPGITYIVVQKRHHTRLFCADRNERVGRSGNIPAGTTVDTDITHPYEFDFYLCSHAGIQGTSRPSHYHVLWDDNCFTADEFQLLTYQLCHTYVRCTRSVSIPAPAYYAHLVAFRARYHLVDKEHDSAEGSHVSGQSNGRDPQVLAKAVQIHHDTLRTMYFA</sequence>
<comment type="similarity">
    <text evidence="1">Belongs to the argonaute family. Ago subfamily.</text>
</comment>
<dbReference type="Gene3D" id="3.30.420.10">
    <property type="entry name" value="Ribonuclease H-like superfamily/Ribonuclease H"/>
    <property type="match status" value="1"/>
</dbReference>
<dbReference type="Pfam" id="PF16487">
    <property type="entry name" value="ArgoMid"/>
    <property type="match status" value="1"/>
</dbReference>
<evidence type="ECO:0000256" key="3">
    <source>
        <dbReference type="ARBA" id="ARBA00022884"/>
    </source>
</evidence>
<dbReference type="InterPro" id="IPR032474">
    <property type="entry name" value="Argonaute_N"/>
</dbReference>